<dbReference type="Proteomes" id="UP000828390">
    <property type="component" value="Unassembled WGS sequence"/>
</dbReference>
<evidence type="ECO:0000259" key="2">
    <source>
        <dbReference type="PROSITE" id="PS50835"/>
    </source>
</evidence>
<dbReference type="InterPro" id="IPR036179">
    <property type="entry name" value="Ig-like_dom_sf"/>
</dbReference>
<dbReference type="InterPro" id="IPR013783">
    <property type="entry name" value="Ig-like_fold"/>
</dbReference>
<accession>A0A9D4IC05</accession>
<name>A0A9D4IC05_DREPO</name>
<keyword evidence="4" id="KW-1185">Reference proteome</keyword>
<reference evidence="3" key="2">
    <citation type="submission" date="2020-11" db="EMBL/GenBank/DDBJ databases">
        <authorList>
            <person name="McCartney M.A."/>
            <person name="Auch B."/>
            <person name="Kono T."/>
            <person name="Mallez S."/>
            <person name="Becker A."/>
            <person name="Gohl D.M."/>
            <person name="Silverstein K.A.T."/>
            <person name="Koren S."/>
            <person name="Bechman K.B."/>
            <person name="Herman A."/>
            <person name="Abrahante J.E."/>
            <person name="Garbe J."/>
        </authorList>
    </citation>
    <scope>NUCLEOTIDE SEQUENCE</scope>
    <source>
        <strain evidence="3">Duluth1</strain>
        <tissue evidence="3">Whole animal</tissue>
    </source>
</reference>
<comment type="caution">
    <text evidence="3">The sequence shown here is derived from an EMBL/GenBank/DDBJ whole genome shotgun (WGS) entry which is preliminary data.</text>
</comment>
<evidence type="ECO:0000313" key="3">
    <source>
        <dbReference type="EMBL" id="KAH3769701.1"/>
    </source>
</evidence>
<feature type="compositionally biased region" description="Polar residues" evidence="1">
    <location>
        <begin position="7"/>
        <end position="24"/>
    </location>
</feature>
<evidence type="ECO:0000256" key="1">
    <source>
        <dbReference type="SAM" id="MobiDB-lite"/>
    </source>
</evidence>
<feature type="domain" description="Ig-like" evidence="2">
    <location>
        <begin position="14"/>
        <end position="72"/>
    </location>
</feature>
<evidence type="ECO:0000313" key="4">
    <source>
        <dbReference type="Proteomes" id="UP000828390"/>
    </source>
</evidence>
<dbReference type="PROSITE" id="PS50835">
    <property type="entry name" value="IG_LIKE"/>
    <property type="match status" value="1"/>
</dbReference>
<dbReference type="InterPro" id="IPR007110">
    <property type="entry name" value="Ig-like_dom"/>
</dbReference>
<gene>
    <name evidence="3" type="ORF">DPMN_170975</name>
</gene>
<reference evidence="3" key="1">
    <citation type="journal article" date="2019" name="bioRxiv">
        <title>The Genome of the Zebra Mussel, Dreissena polymorpha: A Resource for Invasive Species Research.</title>
        <authorList>
            <person name="McCartney M.A."/>
            <person name="Auch B."/>
            <person name="Kono T."/>
            <person name="Mallez S."/>
            <person name="Zhang Y."/>
            <person name="Obille A."/>
            <person name="Becker A."/>
            <person name="Abrahante J.E."/>
            <person name="Garbe J."/>
            <person name="Badalamenti J.P."/>
            <person name="Herman A."/>
            <person name="Mangelson H."/>
            <person name="Liachko I."/>
            <person name="Sullivan S."/>
            <person name="Sone E.D."/>
            <person name="Koren S."/>
            <person name="Silverstein K.A.T."/>
            <person name="Beckman K.B."/>
            <person name="Gohl D.M."/>
        </authorList>
    </citation>
    <scope>NUCLEOTIDE SEQUENCE</scope>
    <source>
        <strain evidence="3">Duluth1</strain>
        <tissue evidence="3">Whole animal</tissue>
    </source>
</reference>
<dbReference type="EMBL" id="JAIWYP010000009">
    <property type="protein sequence ID" value="KAH3769701.1"/>
    <property type="molecule type" value="Genomic_DNA"/>
</dbReference>
<feature type="region of interest" description="Disordered" evidence="1">
    <location>
        <begin position="1"/>
        <end position="26"/>
    </location>
</feature>
<dbReference type="AlphaFoldDB" id="A0A9D4IC05"/>
<sequence length="72" mass="8283">MHMLTLSILSESNAEATEISTSDEQYVERRDPIKLHCNVKGQHYTPDEIDWFRNGEKVTPEKHNGVKLSTIN</sequence>
<proteinExistence type="predicted"/>
<dbReference type="SUPFAM" id="SSF48726">
    <property type="entry name" value="Immunoglobulin"/>
    <property type="match status" value="1"/>
</dbReference>
<dbReference type="Gene3D" id="2.60.40.10">
    <property type="entry name" value="Immunoglobulins"/>
    <property type="match status" value="1"/>
</dbReference>
<protein>
    <recommendedName>
        <fullName evidence="2">Ig-like domain-containing protein</fullName>
    </recommendedName>
</protein>
<organism evidence="3 4">
    <name type="scientific">Dreissena polymorpha</name>
    <name type="common">Zebra mussel</name>
    <name type="synonym">Mytilus polymorpha</name>
    <dbReference type="NCBI Taxonomy" id="45954"/>
    <lineage>
        <taxon>Eukaryota</taxon>
        <taxon>Metazoa</taxon>
        <taxon>Spiralia</taxon>
        <taxon>Lophotrochozoa</taxon>
        <taxon>Mollusca</taxon>
        <taxon>Bivalvia</taxon>
        <taxon>Autobranchia</taxon>
        <taxon>Heteroconchia</taxon>
        <taxon>Euheterodonta</taxon>
        <taxon>Imparidentia</taxon>
        <taxon>Neoheterodontei</taxon>
        <taxon>Myida</taxon>
        <taxon>Dreissenoidea</taxon>
        <taxon>Dreissenidae</taxon>
        <taxon>Dreissena</taxon>
    </lineage>
</organism>